<dbReference type="InterPro" id="IPR032801">
    <property type="entry name" value="PXL2A/B/C"/>
</dbReference>
<dbReference type="Proteomes" id="UP000694888">
    <property type="component" value="Unplaced"/>
</dbReference>
<evidence type="ECO:0000313" key="3">
    <source>
        <dbReference type="RefSeq" id="XP_005102404.1"/>
    </source>
</evidence>
<evidence type="ECO:0000313" key="2">
    <source>
        <dbReference type="Proteomes" id="UP000694888"/>
    </source>
</evidence>
<dbReference type="RefSeq" id="XP_005102404.1">
    <property type="nucleotide sequence ID" value="XM_005102347.3"/>
</dbReference>
<proteinExistence type="predicted"/>
<name>A0ABM0JVC8_APLCA</name>
<accession>A0ABM0JVC8</accession>
<evidence type="ECO:0000313" key="4">
    <source>
        <dbReference type="RefSeq" id="XP_005102405.1"/>
    </source>
</evidence>
<dbReference type="Pfam" id="PF13911">
    <property type="entry name" value="AhpC-TSA_2"/>
    <property type="match status" value="1"/>
</dbReference>
<feature type="compositionally biased region" description="Polar residues" evidence="1">
    <location>
        <begin position="23"/>
        <end position="37"/>
    </location>
</feature>
<gene>
    <name evidence="3 4" type="primary">LOC101856194</name>
</gene>
<keyword evidence="2" id="KW-1185">Reference proteome</keyword>
<sequence>MAAASTSSPPAPDSASLPSQSSMTNGSNYSHSNSQNTSKRDNPYDPEEPDIVAVENVDSLKMSRGVRPEAEINWEMLNEQFVFDEMGNKIRFTDIFKKQKTIVLFVRHFLDFIAKEYVEDVAIIPLEYLQNADVRLVVIGPAPHNYIKAFKELTKLQYTLYVDPERLVYKAMGCKETIAPGGLANSKHIKSGFVSGVASSVWRAMTSPVKEFQGDPKQQGAAFIIGPGNEVHFSHIDQESADHCPLNDILAQAGVMNVSFPRDPRVQIM</sequence>
<protein>
    <submittedName>
        <fullName evidence="3 4">Peroxiredoxin-like 2C</fullName>
    </submittedName>
</protein>
<feature type="region of interest" description="Disordered" evidence="1">
    <location>
        <begin position="1"/>
        <end position="48"/>
    </location>
</feature>
<dbReference type="CDD" id="cd02970">
    <property type="entry name" value="PRX_like2"/>
    <property type="match status" value="1"/>
</dbReference>
<dbReference type="PANTHER" id="PTHR28630">
    <property type="match status" value="1"/>
</dbReference>
<dbReference type="GeneID" id="101856194"/>
<dbReference type="RefSeq" id="XP_005102405.1">
    <property type="nucleotide sequence ID" value="XM_005102348.3"/>
</dbReference>
<reference evidence="3 4" key="1">
    <citation type="submission" date="2025-05" db="UniProtKB">
        <authorList>
            <consortium name="RefSeq"/>
        </authorList>
    </citation>
    <scope>IDENTIFICATION</scope>
</reference>
<evidence type="ECO:0000256" key="1">
    <source>
        <dbReference type="SAM" id="MobiDB-lite"/>
    </source>
</evidence>
<dbReference type="PANTHER" id="PTHR28630:SF3">
    <property type="entry name" value="PEROXIREDOXIN-LIKE 2C"/>
    <property type="match status" value="1"/>
</dbReference>
<feature type="compositionally biased region" description="Low complexity" evidence="1">
    <location>
        <begin position="1"/>
        <end position="22"/>
    </location>
</feature>
<organism evidence="2 4">
    <name type="scientific">Aplysia californica</name>
    <name type="common">California sea hare</name>
    <dbReference type="NCBI Taxonomy" id="6500"/>
    <lineage>
        <taxon>Eukaryota</taxon>
        <taxon>Metazoa</taxon>
        <taxon>Spiralia</taxon>
        <taxon>Lophotrochozoa</taxon>
        <taxon>Mollusca</taxon>
        <taxon>Gastropoda</taxon>
        <taxon>Heterobranchia</taxon>
        <taxon>Euthyneura</taxon>
        <taxon>Tectipleura</taxon>
        <taxon>Aplysiida</taxon>
        <taxon>Aplysioidea</taxon>
        <taxon>Aplysiidae</taxon>
        <taxon>Aplysia</taxon>
    </lineage>
</organism>
<dbReference type="Gene3D" id="3.40.30.10">
    <property type="entry name" value="Glutaredoxin"/>
    <property type="match status" value="1"/>
</dbReference>